<dbReference type="RefSeq" id="WP_184127426.1">
    <property type="nucleotide sequence ID" value="NZ_JACHFL010000001.1"/>
</dbReference>
<evidence type="ECO:0000313" key="1">
    <source>
        <dbReference type="EMBL" id="MBB5361341.1"/>
    </source>
</evidence>
<protein>
    <recommendedName>
        <fullName evidence="3">Terminase large subunit gp17-like C-terminal domain-containing protein</fullName>
    </recommendedName>
</protein>
<accession>A0A7W8JQI0</accession>
<proteinExistence type="predicted"/>
<comment type="caution">
    <text evidence="1">The sequence shown here is derived from an EMBL/GenBank/DDBJ whole genome shotgun (WGS) entry which is preliminary data.</text>
</comment>
<name>A0A7W8JQI0_9DEIO</name>
<reference evidence="1 2" key="1">
    <citation type="submission" date="2020-08" db="EMBL/GenBank/DDBJ databases">
        <title>Genomic Encyclopedia of Type Strains, Phase IV (KMG-IV): sequencing the most valuable type-strain genomes for metagenomic binning, comparative biology and taxonomic classification.</title>
        <authorList>
            <person name="Goeker M."/>
        </authorList>
    </citation>
    <scope>NUCLEOTIDE SEQUENCE [LARGE SCALE GENOMIC DNA]</scope>
    <source>
        <strain evidence="1 2">DSM 27939</strain>
    </source>
</reference>
<organism evidence="1 2">
    <name type="scientific">Deinococcus humi</name>
    <dbReference type="NCBI Taxonomy" id="662880"/>
    <lineage>
        <taxon>Bacteria</taxon>
        <taxon>Thermotogati</taxon>
        <taxon>Deinococcota</taxon>
        <taxon>Deinococci</taxon>
        <taxon>Deinococcales</taxon>
        <taxon>Deinococcaceae</taxon>
        <taxon>Deinococcus</taxon>
    </lineage>
</organism>
<dbReference type="Proteomes" id="UP000552709">
    <property type="component" value="Unassembled WGS sequence"/>
</dbReference>
<gene>
    <name evidence="1" type="ORF">HNQ08_000412</name>
</gene>
<dbReference type="EMBL" id="JACHFL010000001">
    <property type="protein sequence ID" value="MBB5361341.1"/>
    <property type="molecule type" value="Genomic_DNA"/>
</dbReference>
<evidence type="ECO:0000313" key="2">
    <source>
        <dbReference type="Proteomes" id="UP000552709"/>
    </source>
</evidence>
<sequence>MTLLNGSPPDSSVWGLLAAEAQTLTAPYRTSLEAGRDTPPAAYLDWLHTLWPSTYTAPLAPYHHDYWKWVEACRPDQSASGVFVWPRGFSKTTNARRTPIKLATQGYKYVLYVQGTQAQADDSVQNIGLILEHPQIARYYPSLSDRKVGKHGTSQGWRRSRVWTRSGLVVDAAGLDTAVRGLLLEDLRPDVIIFDDIDEKLDTLKTTEKKLKVIQNSIIPAGAPSRVIMFLQNIINPHGVVTRLANANPEYPAEFLMDRYISGPHPAITGFEYETRRDSNGTPRHFITAGVSTWPDARPLPVLEAELNDIGPVAFTEEKQNEIGSSKGTLYKGYDFHAIPYPPLETLSDVQVWADIAVTETDQSDSQAISAAGRRADGKIITLYAWEGIEGTDALMRRVILKAIELRASTVGIETNQGGDLWRDQYNNVWKAMSEEGLILPGTFKPRYDEVKATTATGGKRERWQAVKGMRDRGEVLDAEGTHDTRFKSLKRVPEFKPFDLADADAWSVLKLKPASEHFGW</sequence>
<dbReference type="AlphaFoldDB" id="A0A7W8JQI0"/>
<keyword evidence="2" id="KW-1185">Reference proteome</keyword>
<evidence type="ECO:0008006" key="3">
    <source>
        <dbReference type="Google" id="ProtNLM"/>
    </source>
</evidence>